<dbReference type="PROSITE" id="PS50172">
    <property type="entry name" value="BRCT"/>
    <property type="match status" value="1"/>
</dbReference>
<feature type="domain" description="BRCT" evidence="2">
    <location>
        <begin position="1"/>
        <end position="73"/>
    </location>
</feature>
<accession>A0A6J7UJG8</accession>
<dbReference type="Gene3D" id="3.40.50.10190">
    <property type="entry name" value="BRCT domain"/>
    <property type="match status" value="1"/>
</dbReference>
<organism evidence="3">
    <name type="scientific">freshwater metagenome</name>
    <dbReference type="NCBI Taxonomy" id="449393"/>
    <lineage>
        <taxon>unclassified sequences</taxon>
        <taxon>metagenomes</taxon>
        <taxon>ecological metagenomes</taxon>
    </lineage>
</organism>
<dbReference type="InterPro" id="IPR036420">
    <property type="entry name" value="BRCT_dom_sf"/>
</dbReference>
<evidence type="ECO:0000259" key="2">
    <source>
        <dbReference type="PROSITE" id="PS50172"/>
    </source>
</evidence>
<dbReference type="AlphaFoldDB" id="A0A6J7UJG8"/>
<feature type="region of interest" description="Disordered" evidence="1">
    <location>
        <begin position="1"/>
        <end position="28"/>
    </location>
</feature>
<evidence type="ECO:0000256" key="1">
    <source>
        <dbReference type="SAM" id="MobiDB-lite"/>
    </source>
</evidence>
<protein>
    <submittedName>
        <fullName evidence="3">Unannotated protein</fullName>
    </submittedName>
</protein>
<dbReference type="Pfam" id="PF00533">
    <property type="entry name" value="BRCT"/>
    <property type="match status" value="1"/>
</dbReference>
<gene>
    <name evidence="3" type="ORF">UFOPK4345_00916</name>
</gene>
<dbReference type="EMBL" id="CAFBQV010000143">
    <property type="protein sequence ID" value="CAB5066031.1"/>
    <property type="molecule type" value="Genomic_DNA"/>
</dbReference>
<name>A0A6J7UJG8_9ZZZZ</name>
<evidence type="ECO:0000313" key="3">
    <source>
        <dbReference type="EMBL" id="CAB5066031.1"/>
    </source>
</evidence>
<dbReference type="SUPFAM" id="SSF52113">
    <property type="entry name" value="BRCT domain"/>
    <property type="match status" value="1"/>
</dbReference>
<sequence>MTGTVAGFSREGAQEAITSRGGKSPGSVSAKTFALVAGDEPGANKLTKAESLNIPIIDAAGFLVLLETGELPV</sequence>
<reference evidence="3" key="1">
    <citation type="submission" date="2020-05" db="EMBL/GenBank/DDBJ databases">
        <authorList>
            <person name="Chiriac C."/>
            <person name="Salcher M."/>
            <person name="Ghai R."/>
            <person name="Kavagutti S V."/>
        </authorList>
    </citation>
    <scope>NUCLEOTIDE SEQUENCE</scope>
</reference>
<dbReference type="InterPro" id="IPR001357">
    <property type="entry name" value="BRCT_dom"/>
</dbReference>
<proteinExistence type="predicted"/>